<evidence type="ECO:0000313" key="8">
    <source>
        <dbReference type="Proteomes" id="UP000215559"/>
    </source>
</evidence>
<keyword evidence="1 4" id="KW-0689">Ribosomal protein</keyword>
<dbReference type="InterPro" id="IPR020040">
    <property type="entry name" value="Ribosomal_uL6_a/b-dom"/>
</dbReference>
<dbReference type="InterPro" id="IPR000702">
    <property type="entry name" value="Ribosomal_uL6-like"/>
</dbReference>
<dbReference type="GO" id="GO:0002181">
    <property type="term" value="P:cytoplasmic translation"/>
    <property type="evidence" value="ECO:0007669"/>
    <property type="project" value="TreeGrafter"/>
</dbReference>
<comment type="similarity">
    <text evidence="4">Belongs to the universal ribosomal protein uL6 family.</text>
</comment>
<protein>
    <recommendedName>
        <fullName evidence="3 5">50S ribosomal protein L6</fullName>
    </recommendedName>
</protein>
<dbReference type="PRINTS" id="PR00059">
    <property type="entry name" value="RIBOSOMALL6"/>
</dbReference>
<feature type="domain" description="Large ribosomal subunit protein uL6 alpha-beta" evidence="6">
    <location>
        <begin position="10"/>
        <end position="79"/>
    </location>
</feature>
<reference evidence="7 8" key="1">
    <citation type="submission" date="2017-07" db="EMBL/GenBank/DDBJ databases">
        <title>Recovery of genomes from metagenomes via a dereplication, aggregation, and scoring strategy.</title>
        <authorList>
            <person name="Sieber C.M."/>
            <person name="Probst A.J."/>
            <person name="Sharrar A."/>
            <person name="Thomas B.C."/>
            <person name="Hess M."/>
            <person name="Tringe S.G."/>
            <person name="Banfield J.F."/>
        </authorList>
    </citation>
    <scope>NUCLEOTIDE SEQUENCE [LARGE SCALE GENOMIC DNA]</scope>
    <source>
        <strain evidence="7">JGI_Cruoil_03_51_56</strain>
    </source>
</reference>
<keyword evidence="5" id="KW-0699">rRNA-binding</keyword>
<dbReference type="PIRSF" id="PIRSF002162">
    <property type="entry name" value="Ribosomal_L6"/>
    <property type="match status" value="1"/>
</dbReference>
<sequence length="189" mass="20705">MAKNYRPIPVPVGVQIDIVPGFVTVKGKLGNLVIKTMAGLTVKKEDGKIDVEAGPGVARAHVGTLRSHLRNAIAGVTKGFEKALQVRGMGYRVQKTKEGIQIQCGFSHPVSFPMPKEVAFEVGRMPNPDDTKQQMFEITIRGTDRQVVGQVAARIRAIKPVDLYKGKGIRYRNEFVRKKAGKRAVGTEV</sequence>
<dbReference type="Proteomes" id="UP000215559">
    <property type="component" value="Unassembled WGS sequence"/>
</dbReference>
<keyword evidence="5" id="KW-0694">RNA-binding</keyword>
<gene>
    <name evidence="7" type="ORF">CH330_03150</name>
</gene>
<dbReference type="EMBL" id="NOZP01000055">
    <property type="protein sequence ID" value="OYD16338.1"/>
    <property type="molecule type" value="Genomic_DNA"/>
</dbReference>
<evidence type="ECO:0000259" key="6">
    <source>
        <dbReference type="Pfam" id="PF00347"/>
    </source>
</evidence>
<dbReference type="Pfam" id="PF00347">
    <property type="entry name" value="Ribosomal_L6"/>
    <property type="match status" value="2"/>
</dbReference>
<evidence type="ECO:0000313" key="7">
    <source>
        <dbReference type="EMBL" id="OYD16338.1"/>
    </source>
</evidence>
<feature type="domain" description="Large ribosomal subunit protein uL6 alpha-beta" evidence="6">
    <location>
        <begin position="88"/>
        <end position="171"/>
    </location>
</feature>
<evidence type="ECO:0000256" key="4">
    <source>
        <dbReference type="RuleBase" id="RU003869"/>
    </source>
</evidence>
<dbReference type="PANTHER" id="PTHR11655">
    <property type="entry name" value="60S/50S RIBOSOMAL PROTEIN L6/L9"/>
    <property type="match status" value="1"/>
</dbReference>
<evidence type="ECO:0000256" key="1">
    <source>
        <dbReference type="ARBA" id="ARBA00022980"/>
    </source>
</evidence>
<evidence type="ECO:0000256" key="3">
    <source>
        <dbReference type="ARBA" id="ARBA00035454"/>
    </source>
</evidence>
<dbReference type="GO" id="GO:0022625">
    <property type="term" value="C:cytosolic large ribosomal subunit"/>
    <property type="evidence" value="ECO:0007669"/>
    <property type="project" value="TreeGrafter"/>
</dbReference>
<dbReference type="PANTHER" id="PTHR11655:SF14">
    <property type="entry name" value="LARGE RIBOSOMAL SUBUNIT PROTEIN UL6M"/>
    <property type="match status" value="1"/>
</dbReference>
<evidence type="ECO:0000256" key="2">
    <source>
        <dbReference type="ARBA" id="ARBA00023274"/>
    </source>
</evidence>
<dbReference type="Gene3D" id="3.90.930.12">
    <property type="entry name" value="Ribosomal protein L6, alpha-beta domain"/>
    <property type="match status" value="2"/>
</dbReference>
<name>A0A235BVF7_UNCW3</name>
<proteinExistence type="inferred from homology"/>
<keyword evidence="2 4" id="KW-0687">Ribonucleoprotein</keyword>
<dbReference type="GO" id="GO:0003735">
    <property type="term" value="F:structural constituent of ribosome"/>
    <property type="evidence" value="ECO:0007669"/>
    <property type="project" value="InterPro"/>
</dbReference>
<dbReference type="GO" id="GO:0019843">
    <property type="term" value="F:rRNA binding"/>
    <property type="evidence" value="ECO:0007669"/>
    <property type="project" value="UniProtKB-KW"/>
</dbReference>
<dbReference type="AlphaFoldDB" id="A0A235BVF7"/>
<dbReference type="InterPro" id="IPR019906">
    <property type="entry name" value="Ribosomal_uL6_bac-type"/>
</dbReference>
<evidence type="ECO:0000256" key="5">
    <source>
        <dbReference type="RuleBase" id="RU003870"/>
    </source>
</evidence>
<comment type="caution">
    <text evidence="7">The sequence shown here is derived from an EMBL/GenBank/DDBJ whole genome shotgun (WGS) entry which is preliminary data.</text>
</comment>
<accession>A0A235BVF7</accession>
<dbReference type="SUPFAM" id="SSF56053">
    <property type="entry name" value="Ribosomal protein L6"/>
    <property type="match status" value="2"/>
</dbReference>
<comment type="function">
    <text evidence="5">This protein binds to the 23S rRNA, and is important in its secondary structure. It is located near the subunit interface in the base of the L7/L12 stalk, and near the tRNA binding site of the peptidyltransferase center.</text>
</comment>
<dbReference type="InterPro" id="IPR036789">
    <property type="entry name" value="Ribosomal_uL6-like_a/b-dom_sf"/>
</dbReference>
<organism evidence="7 8">
    <name type="scientific">candidate division WOR-3 bacterium JGI_Cruoil_03_51_56</name>
    <dbReference type="NCBI Taxonomy" id="1973747"/>
    <lineage>
        <taxon>Bacteria</taxon>
        <taxon>Bacteria division WOR-3</taxon>
    </lineage>
</organism>